<reference evidence="1 2" key="1">
    <citation type="submission" date="2018-11" db="EMBL/GenBank/DDBJ databases">
        <authorList>
            <consortium name="Pathogen Informatics"/>
        </authorList>
    </citation>
    <scope>NUCLEOTIDE SEQUENCE [LARGE SCALE GENOMIC DNA]</scope>
</reference>
<dbReference type="InterPro" id="IPR052961">
    <property type="entry name" value="Oxido-Kinase-like_Enzymes"/>
</dbReference>
<name>A0A183FK65_HELPZ</name>
<protein>
    <submittedName>
        <fullName evidence="3">CHK domain-containing protein</fullName>
    </submittedName>
</protein>
<evidence type="ECO:0000313" key="2">
    <source>
        <dbReference type="Proteomes" id="UP000050761"/>
    </source>
</evidence>
<dbReference type="InterPro" id="IPR011009">
    <property type="entry name" value="Kinase-like_dom_sf"/>
</dbReference>
<dbReference type="PANTHER" id="PTHR23020">
    <property type="entry name" value="UNCHARACTERIZED NUCLEAR HORMONE RECEPTOR-RELATED"/>
    <property type="match status" value="1"/>
</dbReference>
<dbReference type="Pfam" id="PF07914">
    <property type="entry name" value="DUF1679"/>
    <property type="match status" value="1"/>
</dbReference>
<evidence type="ECO:0000313" key="1">
    <source>
        <dbReference type="EMBL" id="VDO72510.1"/>
    </source>
</evidence>
<proteinExistence type="predicted"/>
<dbReference type="Proteomes" id="UP000050761">
    <property type="component" value="Unassembled WGS sequence"/>
</dbReference>
<dbReference type="WBParaSite" id="HPBE_0000749801-mRNA-1">
    <property type="protein sequence ID" value="HPBE_0000749801-mRNA-1"/>
    <property type="gene ID" value="HPBE_0000749801"/>
</dbReference>
<dbReference type="SUPFAM" id="SSF56112">
    <property type="entry name" value="Protein kinase-like (PK-like)"/>
    <property type="match status" value="1"/>
</dbReference>
<gene>
    <name evidence="1" type="ORF">HPBE_LOCUS7499</name>
</gene>
<dbReference type="EMBL" id="UZAH01025904">
    <property type="protein sequence ID" value="VDO72510.1"/>
    <property type="molecule type" value="Genomic_DNA"/>
</dbReference>
<keyword evidence="2" id="KW-1185">Reference proteome</keyword>
<dbReference type="InterPro" id="IPR012877">
    <property type="entry name" value="Dhs-27"/>
</dbReference>
<accession>A0A183FK65</accession>
<reference evidence="3" key="2">
    <citation type="submission" date="2019-09" db="UniProtKB">
        <authorList>
            <consortium name="WormBaseParasite"/>
        </authorList>
    </citation>
    <scope>IDENTIFICATION</scope>
</reference>
<dbReference type="OrthoDB" id="411145at2759"/>
<dbReference type="AlphaFoldDB" id="A0A183FK65"/>
<accession>A0A3P7XE66</accession>
<organism evidence="2 3">
    <name type="scientific">Heligmosomoides polygyrus</name>
    <name type="common">Parasitic roundworm</name>
    <dbReference type="NCBI Taxonomy" id="6339"/>
    <lineage>
        <taxon>Eukaryota</taxon>
        <taxon>Metazoa</taxon>
        <taxon>Ecdysozoa</taxon>
        <taxon>Nematoda</taxon>
        <taxon>Chromadorea</taxon>
        <taxon>Rhabditida</taxon>
        <taxon>Rhabditina</taxon>
        <taxon>Rhabditomorpha</taxon>
        <taxon>Strongyloidea</taxon>
        <taxon>Heligmosomidae</taxon>
        <taxon>Heligmosomoides</taxon>
    </lineage>
</organism>
<dbReference type="PANTHER" id="PTHR23020:SF8">
    <property type="entry name" value="CHK KINASE-LIKE DOMAIN-CONTAINING PROTEIN"/>
    <property type="match status" value="1"/>
</dbReference>
<sequence>MFEPADGLFGTLVTEQWIVDKLASRYGGSFSRVCLMESDGGDDLPKKLILKIPTCLTYVENRMRRGWTGGDFSHVKDLLTTYHNKETLFYDHVQGVSGVPRVFLSQPLTDTDQRGIICMEYLEGARTRAVYESISVNEMKSILDLYTGIQKGCSTIPANVLQRFDGNVFELLASTTLSLDMVHYGNPVEDLIRIFATGLSAKDRKIYTDELLGYYRTRITALLPELEGVTRHSLSTWYKEAFPMAGLWAIVSLHASFESATSREPPDERKLKAVLEKIRGIAVDILEIVG</sequence>
<evidence type="ECO:0000313" key="3">
    <source>
        <dbReference type="WBParaSite" id="HPBE_0000749801-mRNA-1"/>
    </source>
</evidence>